<name>A0A4E9ENE0_GIBZA</name>
<dbReference type="AlphaFoldDB" id="A0A4E9ENE0"/>
<dbReference type="EMBL" id="CAAKMV010000185">
    <property type="protein sequence ID" value="VIO63786.1"/>
    <property type="molecule type" value="Genomic_DNA"/>
</dbReference>
<proteinExistence type="predicted"/>
<protein>
    <submittedName>
        <fullName evidence="1">Uncharacterized protein</fullName>
    </submittedName>
</protein>
<gene>
    <name evidence="1" type="ORF">FUG_LOCUS541924</name>
</gene>
<organism evidence="1">
    <name type="scientific">Gibberella zeae</name>
    <name type="common">Wheat head blight fungus</name>
    <name type="synonym">Fusarium graminearum</name>
    <dbReference type="NCBI Taxonomy" id="5518"/>
    <lineage>
        <taxon>Eukaryota</taxon>
        <taxon>Fungi</taxon>
        <taxon>Dikarya</taxon>
        <taxon>Ascomycota</taxon>
        <taxon>Pezizomycotina</taxon>
        <taxon>Sordariomycetes</taxon>
        <taxon>Hypocreomycetidae</taxon>
        <taxon>Hypocreales</taxon>
        <taxon>Nectriaceae</taxon>
        <taxon>Fusarium</taxon>
    </lineage>
</organism>
<reference evidence="1" key="1">
    <citation type="submission" date="2019-04" db="EMBL/GenBank/DDBJ databases">
        <authorList>
            <person name="Melise S."/>
            <person name="Noan J."/>
            <person name="Okalmin O."/>
        </authorList>
    </citation>
    <scope>NUCLEOTIDE SEQUENCE</scope>
    <source>
        <strain evidence="1">FN9</strain>
    </source>
</reference>
<sequence length="101" mass="10861">MICACNRHVSPNLLLIDPIHISGGSVTLENREPGLVIMFWPGNYKGSRVAVEVAVVSHVTHTMPDGRVATESPGACCGDDKDKCKHNEAKPMIDSTWASCS</sequence>
<accession>A0A4E9ENE0</accession>
<evidence type="ECO:0000313" key="1">
    <source>
        <dbReference type="EMBL" id="VIO63786.1"/>
    </source>
</evidence>